<dbReference type="NCBIfam" id="NF001319">
    <property type="entry name" value="PRK00258.3-3"/>
    <property type="match status" value="1"/>
</dbReference>
<dbReference type="UniPathway" id="UPA00053">
    <property type="reaction ID" value="UER00087"/>
</dbReference>
<dbReference type="PANTHER" id="PTHR21089">
    <property type="entry name" value="SHIKIMATE DEHYDROGENASE"/>
    <property type="match status" value="1"/>
</dbReference>
<dbReference type="Pfam" id="PF01488">
    <property type="entry name" value="Shikimate_DH"/>
    <property type="match status" value="1"/>
</dbReference>
<sequence length="271" mass="29050">MKTVALIGYPLGHSISPAMHNAAYKHLNIDFEYVLLEVSPENLTKKIDGLRAANFAGFNVTIPHKEAILPLLDEITDLAREIGAVNAVCNQGGKLVGYNTDGPGFIESLKEDAKFNPKGKNCVILGAGGAGRAVAVMLKKNNAKKITIHDAIAEKAKSLASFVEGNISNNLQKEISTADLLVNASPIGMHPNINDCPLPDNIKLHNKIVLYDLVYNPYETKLLKLAKNFKAKAISGLGMLVRQGALAFTIFTGKPAPTNVMLKAAKEALLA</sequence>
<comment type="caution">
    <text evidence="8">Lacks conserved residue(s) required for the propagation of feature annotation.</text>
</comment>
<dbReference type="InterPro" id="IPR006151">
    <property type="entry name" value="Shikm_DH/Glu-tRNA_Rdtase"/>
</dbReference>
<feature type="binding site" evidence="8">
    <location>
        <begin position="14"/>
        <end position="16"/>
    </location>
    <ligand>
        <name>shikimate</name>
        <dbReference type="ChEBI" id="CHEBI:36208"/>
    </ligand>
</feature>
<reference evidence="12 13" key="1">
    <citation type="submission" date="2019-12" db="EMBL/GenBank/DDBJ databases">
        <authorList>
            <person name="Wolfe R."/>
            <person name="Danczak R."/>
            <person name="Wilkins M."/>
        </authorList>
    </citation>
    <scope>NUCLEOTIDE SEQUENCE [LARGE SCALE GENOMIC DNA]</scope>
    <source>
        <strain evidence="12">X2_MaxBin.013</strain>
    </source>
</reference>
<feature type="binding site" evidence="8">
    <location>
        <position position="213"/>
    </location>
    <ligand>
        <name>NADP(+)</name>
        <dbReference type="ChEBI" id="CHEBI:58349"/>
    </ligand>
</feature>
<keyword evidence="3 8" id="KW-0028">Amino-acid biosynthesis</keyword>
<evidence type="ECO:0000256" key="5">
    <source>
        <dbReference type="ARBA" id="ARBA00023002"/>
    </source>
</evidence>
<keyword evidence="5 8" id="KW-0560">Oxidoreductase</keyword>
<feature type="binding site" evidence="8">
    <location>
        <position position="243"/>
    </location>
    <ligand>
        <name>shikimate</name>
        <dbReference type="ChEBI" id="CHEBI:36208"/>
    </ligand>
</feature>
<dbReference type="Pfam" id="PF08501">
    <property type="entry name" value="Shikimate_dh_N"/>
    <property type="match status" value="1"/>
</dbReference>
<dbReference type="SUPFAM" id="SSF51735">
    <property type="entry name" value="NAD(P)-binding Rossmann-fold domains"/>
    <property type="match status" value="1"/>
</dbReference>
<evidence type="ECO:0000256" key="1">
    <source>
        <dbReference type="ARBA" id="ARBA00004871"/>
    </source>
</evidence>
<dbReference type="GO" id="GO:0009423">
    <property type="term" value="P:chorismate biosynthetic process"/>
    <property type="evidence" value="ECO:0007669"/>
    <property type="project" value="UniProtKB-UniRule"/>
</dbReference>
<dbReference type="InterPro" id="IPR046346">
    <property type="entry name" value="Aminoacid_DH-like_N_sf"/>
</dbReference>
<feature type="binding site" evidence="8">
    <location>
        <position position="101"/>
    </location>
    <ligand>
        <name>shikimate</name>
        <dbReference type="ChEBI" id="CHEBI:36208"/>
    </ligand>
</feature>
<dbReference type="CDD" id="cd01065">
    <property type="entry name" value="NAD_bind_Shikimate_DH"/>
    <property type="match status" value="1"/>
</dbReference>
<dbReference type="EC" id="1.1.1.25" evidence="2 8"/>
<dbReference type="NCBIfam" id="TIGR00507">
    <property type="entry name" value="aroE"/>
    <property type="match status" value="1"/>
</dbReference>
<gene>
    <name evidence="8" type="primary">aroE</name>
    <name evidence="12" type="ORF">FD145_403</name>
</gene>
<feature type="domain" description="SDH C-terminal" evidence="11">
    <location>
        <begin position="236"/>
        <end position="266"/>
    </location>
</feature>
<protein>
    <recommendedName>
        <fullName evidence="2 8">Shikimate dehydrogenase (NADP(+))</fullName>
        <shortName evidence="8">SDH</shortName>
        <ecNumber evidence="2 8">1.1.1.25</ecNumber>
    </recommendedName>
</protein>
<evidence type="ECO:0000256" key="4">
    <source>
        <dbReference type="ARBA" id="ARBA00022857"/>
    </source>
</evidence>
<feature type="binding site" evidence="8">
    <location>
        <begin position="126"/>
        <end position="130"/>
    </location>
    <ligand>
        <name>NADP(+)</name>
        <dbReference type="ChEBI" id="CHEBI:58349"/>
    </ligand>
</feature>
<dbReference type="SUPFAM" id="SSF53223">
    <property type="entry name" value="Aminoacid dehydrogenase-like, N-terminal domain"/>
    <property type="match status" value="1"/>
</dbReference>
<dbReference type="NCBIfam" id="NF001314">
    <property type="entry name" value="PRK00258.2-2"/>
    <property type="match status" value="1"/>
</dbReference>
<comment type="caution">
    <text evidence="12">The sequence shown here is derived from an EMBL/GenBank/DDBJ whole genome shotgun (WGS) entry which is preliminary data.</text>
</comment>
<keyword evidence="4 8" id="KW-0521">NADP</keyword>
<organism evidence="12 13">
    <name type="scientific">Candidatus Saganbacteria bacterium</name>
    <dbReference type="NCBI Taxonomy" id="2575572"/>
    <lineage>
        <taxon>Bacteria</taxon>
        <taxon>Bacillati</taxon>
        <taxon>Saganbacteria</taxon>
    </lineage>
</organism>
<feature type="binding site" evidence="8">
    <location>
        <position position="61"/>
    </location>
    <ligand>
        <name>shikimate</name>
        <dbReference type="ChEBI" id="CHEBI:36208"/>
    </ligand>
</feature>
<dbReference type="InterPro" id="IPR022893">
    <property type="entry name" value="Shikimate_DH_fam"/>
</dbReference>
<dbReference type="HAMAP" id="MF_00222">
    <property type="entry name" value="Shikimate_DH_AroE"/>
    <property type="match status" value="1"/>
</dbReference>
<keyword evidence="6 8" id="KW-0057">Aromatic amino acid biosynthesis</keyword>
<comment type="subunit">
    <text evidence="8">Homodimer.</text>
</comment>
<feature type="binding site" evidence="8">
    <location>
        <position position="77"/>
    </location>
    <ligand>
        <name>NADP(+)</name>
        <dbReference type="ChEBI" id="CHEBI:58349"/>
    </ligand>
</feature>
<evidence type="ECO:0000256" key="6">
    <source>
        <dbReference type="ARBA" id="ARBA00023141"/>
    </source>
</evidence>
<feature type="domain" description="Shikimate dehydrogenase substrate binding N-terminal" evidence="10">
    <location>
        <begin position="6"/>
        <end position="88"/>
    </location>
</feature>
<proteinExistence type="inferred from homology"/>
<feature type="domain" description="Quinate/shikimate 5-dehydrogenase/glutamyl-tRNA reductase" evidence="9">
    <location>
        <begin position="116"/>
        <end position="184"/>
    </location>
</feature>
<dbReference type="Gene3D" id="3.40.50.720">
    <property type="entry name" value="NAD(P)-binding Rossmann-like Domain"/>
    <property type="match status" value="1"/>
</dbReference>
<evidence type="ECO:0000256" key="8">
    <source>
        <dbReference type="HAMAP-Rule" id="MF_00222"/>
    </source>
</evidence>
<evidence type="ECO:0000256" key="2">
    <source>
        <dbReference type="ARBA" id="ARBA00012962"/>
    </source>
</evidence>
<evidence type="ECO:0000313" key="13">
    <source>
        <dbReference type="Proteomes" id="UP000488506"/>
    </source>
</evidence>
<evidence type="ECO:0000313" key="12">
    <source>
        <dbReference type="EMBL" id="KAF0134835.1"/>
    </source>
</evidence>
<dbReference type="AlphaFoldDB" id="A0A833L1Y8"/>
<dbReference type="GO" id="GO:0009073">
    <property type="term" value="P:aromatic amino acid family biosynthetic process"/>
    <property type="evidence" value="ECO:0007669"/>
    <property type="project" value="UniProtKB-KW"/>
</dbReference>
<dbReference type="GO" id="GO:0005829">
    <property type="term" value="C:cytosol"/>
    <property type="evidence" value="ECO:0007669"/>
    <property type="project" value="TreeGrafter"/>
</dbReference>
<comment type="similarity">
    <text evidence="8">Belongs to the shikimate dehydrogenase family.</text>
</comment>
<feature type="binding site" evidence="8">
    <location>
        <position position="236"/>
    </location>
    <ligand>
        <name>NADP(+)</name>
        <dbReference type="ChEBI" id="CHEBI:58349"/>
    </ligand>
</feature>
<feature type="active site" description="Proton acceptor" evidence="8">
    <location>
        <position position="65"/>
    </location>
</feature>
<comment type="catalytic activity">
    <reaction evidence="7 8">
        <text>shikimate + NADP(+) = 3-dehydroshikimate + NADPH + H(+)</text>
        <dbReference type="Rhea" id="RHEA:17737"/>
        <dbReference type="ChEBI" id="CHEBI:15378"/>
        <dbReference type="ChEBI" id="CHEBI:16630"/>
        <dbReference type="ChEBI" id="CHEBI:36208"/>
        <dbReference type="ChEBI" id="CHEBI:57783"/>
        <dbReference type="ChEBI" id="CHEBI:58349"/>
        <dbReference type="EC" id="1.1.1.25"/>
    </reaction>
</comment>
<comment type="pathway">
    <text evidence="1 8">Metabolic intermediate biosynthesis; chorismate biosynthesis; chorismate from D-erythrose 4-phosphate and phosphoenolpyruvate: step 4/7.</text>
</comment>
<dbReference type="EMBL" id="WPAF01000004">
    <property type="protein sequence ID" value="KAF0134835.1"/>
    <property type="molecule type" value="Genomic_DNA"/>
</dbReference>
<evidence type="ECO:0000259" key="11">
    <source>
        <dbReference type="Pfam" id="PF18317"/>
    </source>
</evidence>
<comment type="function">
    <text evidence="8">Involved in the biosynthesis of the chorismate, which leads to the biosynthesis of aromatic amino acids. Catalyzes the reversible NADPH linked reduction of 3-dehydroshikimate (DHSA) to yield shikimate (SA).</text>
</comment>
<dbReference type="Gene3D" id="3.40.50.10860">
    <property type="entry name" value="Leucine Dehydrogenase, chain A, domain 1"/>
    <property type="match status" value="1"/>
</dbReference>
<feature type="binding site" evidence="8">
    <location>
        <position position="86"/>
    </location>
    <ligand>
        <name>shikimate</name>
        <dbReference type="ChEBI" id="CHEBI:36208"/>
    </ligand>
</feature>
<dbReference type="GO" id="GO:0019632">
    <property type="term" value="P:shikimate metabolic process"/>
    <property type="evidence" value="ECO:0007669"/>
    <property type="project" value="InterPro"/>
</dbReference>
<dbReference type="InterPro" id="IPR036291">
    <property type="entry name" value="NAD(P)-bd_dom_sf"/>
</dbReference>
<evidence type="ECO:0000256" key="7">
    <source>
        <dbReference type="ARBA" id="ARBA00049442"/>
    </source>
</evidence>
<dbReference type="Proteomes" id="UP000488506">
    <property type="component" value="Unassembled WGS sequence"/>
</dbReference>
<feature type="binding site" evidence="8">
    <location>
        <position position="215"/>
    </location>
    <ligand>
        <name>shikimate</name>
        <dbReference type="ChEBI" id="CHEBI:36208"/>
    </ligand>
</feature>
<dbReference type="InterPro" id="IPR011342">
    <property type="entry name" value="Shikimate_DH"/>
</dbReference>
<dbReference type="Pfam" id="PF18317">
    <property type="entry name" value="SDH_C"/>
    <property type="match status" value="1"/>
</dbReference>
<dbReference type="InterPro" id="IPR041121">
    <property type="entry name" value="SDH_C"/>
</dbReference>
<dbReference type="PANTHER" id="PTHR21089:SF1">
    <property type="entry name" value="BIFUNCTIONAL 3-DEHYDROQUINATE DEHYDRATASE_SHIKIMATE DEHYDROGENASE, CHLOROPLASTIC"/>
    <property type="match status" value="1"/>
</dbReference>
<dbReference type="GO" id="GO:0004764">
    <property type="term" value="F:shikimate 3-dehydrogenase (NADP+) activity"/>
    <property type="evidence" value="ECO:0007669"/>
    <property type="project" value="UniProtKB-UniRule"/>
</dbReference>
<dbReference type="GO" id="GO:0008652">
    <property type="term" value="P:amino acid biosynthetic process"/>
    <property type="evidence" value="ECO:0007669"/>
    <property type="project" value="UniProtKB-KW"/>
</dbReference>
<dbReference type="InterPro" id="IPR013708">
    <property type="entry name" value="Shikimate_DH-bd_N"/>
</dbReference>
<evidence type="ECO:0000256" key="3">
    <source>
        <dbReference type="ARBA" id="ARBA00022605"/>
    </source>
</evidence>
<name>A0A833L1Y8_UNCSA</name>
<evidence type="ECO:0000259" key="10">
    <source>
        <dbReference type="Pfam" id="PF08501"/>
    </source>
</evidence>
<dbReference type="GO" id="GO:0050661">
    <property type="term" value="F:NADP binding"/>
    <property type="evidence" value="ECO:0007669"/>
    <property type="project" value="InterPro"/>
</dbReference>
<accession>A0A833L1Y8</accession>
<evidence type="ECO:0000259" key="9">
    <source>
        <dbReference type="Pfam" id="PF01488"/>
    </source>
</evidence>